<evidence type="ECO:0000256" key="2">
    <source>
        <dbReference type="ARBA" id="ARBA00012729"/>
    </source>
</evidence>
<dbReference type="PROSITE" id="PS51910">
    <property type="entry name" value="GH18_2"/>
    <property type="match status" value="1"/>
</dbReference>
<comment type="similarity">
    <text evidence="1">Belongs to the glycosyl hydrolase 18 family. Chitinase class V subfamily.</text>
</comment>
<dbReference type="Pfam" id="PF00704">
    <property type="entry name" value="Glyco_hydro_18"/>
    <property type="match status" value="1"/>
</dbReference>
<dbReference type="AlphaFoldDB" id="A0AAJ0CNA1"/>
<dbReference type="EMBL" id="JASWJB010000121">
    <property type="protein sequence ID" value="KAK2595946.1"/>
    <property type="molecule type" value="Genomic_DNA"/>
</dbReference>
<keyword evidence="7" id="KW-1185">Reference proteome</keyword>
<comment type="caution">
    <text evidence="6">The sequence shown here is derived from an EMBL/GenBank/DDBJ whole genome shotgun (WGS) entry which is preliminary data.</text>
</comment>
<evidence type="ECO:0000256" key="4">
    <source>
        <dbReference type="ARBA" id="ARBA00023026"/>
    </source>
</evidence>
<feature type="domain" description="GH18" evidence="5">
    <location>
        <begin position="1"/>
        <end position="361"/>
    </location>
</feature>
<evidence type="ECO:0000256" key="1">
    <source>
        <dbReference type="ARBA" id="ARBA00008682"/>
    </source>
</evidence>
<dbReference type="SMART" id="SM00636">
    <property type="entry name" value="Glyco_18"/>
    <property type="match status" value="1"/>
</dbReference>
<dbReference type="Proteomes" id="UP001251528">
    <property type="component" value="Unassembled WGS sequence"/>
</dbReference>
<dbReference type="InterPro" id="IPR053214">
    <property type="entry name" value="LysM12-like"/>
</dbReference>
<accession>A0AAJ0CNA1</accession>
<dbReference type="GO" id="GO:0008843">
    <property type="term" value="F:endochitinase activity"/>
    <property type="evidence" value="ECO:0007669"/>
    <property type="project" value="UniProtKB-EC"/>
</dbReference>
<dbReference type="InterPro" id="IPR029070">
    <property type="entry name" value="Chitinase_insertion_sf"/>
</dbReference>
<name>A0AAJ0CNA1_9HYPO</name>
<evidence type="ECO:0000313" key="6">
    <source>
        <dbReference type="EMBL" id="KAK2595946.1"/>
    </source>
</evidence>
<dbReference type="InterPro" id="IPR017853">
    <property type="entry name" value="GH"/>
</dbReference>
<dbReference type="Gene3D" id="3.20.20.80">
    <property type="entry name" value="Glycosidases"/>
    <property type="match status" value="1"/>
</dbReference>
<evidence type="ECO:0000313" key="7">
    <source>
        <dbReference type="Proteomes" id="UP001251528"/>
    </source>
</evidence>
<dbReference type="InterPro" id="IPR011583">
    <property type="entry name" value="Chitinase_II/V-like_cat"/>
</dbReference>
<dbReference type="PANTHER" id="PTHR47700:SF2">
    <property type="entry name" value="CHITINASE"/>
    <property type="match status" value="1"/>
</dbReference>
<evidence type="ECO:0000256" key="3">
    <source>
        <dbReference type="ARBA" id="ARBA00022669"/>
    </source>
</evidence>
<protein>
    <recommendedName>
        <fullName evidence="2">chitinase</fullName>
        <ecNumber evidence="2">3.2.1.14</ecNumber>
    </recommendedName>
</protein>
<reference evidence="6" key="1">
    <citation type="submission" date="2023-06" db="EMBL/GenBank/DDBJ databases">
        <title>Conoideocrella luteorostrata (Hypocreales: Clavicipitaceae), a potential biocontrol fungus for elongate hemlock scale in United States Christmas tree production areas.</title>
        <authorList>
            <person name="Barrett H."/>
            <person name="Lovett B."/>
            <person name="Macias A.M."/>
            <person name="Stajich J.E."/>
            <person name="Kasson M.T."/>
        </authorList>
    </citation>
    <scope>NUCLEOTIDE SEQUENCE</scope>
    <source>
        <strain evidence="6">ARSEF 14590</strain>
    </source>
</reference>
<gene>
    <name evidence="6" type="ORF">QQS21_006476</name>
</gene>
<dbReference type="InterPro" id="IPR001223">
    <property type="entry name" value="Glyco_hydro18_cat"/>
</dbReference>
<evidence type="ECO:0000259" key="5">
    <source>
        <dbReference type="PROSITE" id="PS51910"/>
    </source>
</evidence>
<dbReference type="SUPFAM" id="SSF51445">
    <property type="entry name" value="(Trans)glycosidases"/>
    <property type="match status" value="1"/>
</dbReference>
<sequence length="456" mass="50402">MDVSQVPASYTHMHFAFGTLTDDLRVSFEDEYVKYQFEQFKKLRGPNRILSIGGWAFSAEKKYYSTFQKGVKFANRWDMAANIATFVLENGLDGVNIDWGYPGATSAPGIPPTDNDNEGAMYALFLSILRSKLDPSKSLSIAAPASYWYLQNLPIQNMAENLDYIVYMTHDLHDQWDAANAWADSGCPAGNCLRSHVNLTDTLSALSVITKAGVPSKKVIVGVAGYGRSFQMANSSCTGSNCSFIGGSGTGNSTARKGRCTDTAGYLGNVEIREIADSPDAKTWYDKDSDSNIMTYNGDNWVSYMSDAVRDSRTKLYKDYNMGGTANWAMDLNQFHDAPKVYEGSDVDLGWDNIKSNIKNFGQAKVCNLDARTGTWVNLECTKDQVASPFDFTPNDRWKALECGAAWNDAKVRWVSCDRGRITFSNSISQFLHTNENAVRLTPTTSQSEPPTLIAV</sequence>
<dbReference type="Gene3D" id="3.10.50.10">
    <property type="match status" value="1"/>
</dbReference>
<dbReference type="SUPFAM" id="SSF54556">
    <property type="entry name" value="Chitinase insertion domain"/>
    <property type="match status" value="1"/>
</dbReference>
<dbReference type="PANTHER" id="PTHR47700">
    <property type="entry name" value="V CHITINASE, PUTATIVE (AFU_ORTHOLOGUE AFUA_6G13720)-RELATED"/>
    <property type="match status" value="1"/>
</dbReference>
<dbReference type="GO" id="GO:0008061">
    <property type="term" value="F:chitin binding"/>
    <property type="evidence" value="ECO:0007669"/>
    <property type="project" value="UniProtKB-KW"/>
</dbReference>
<dbReference type="GO" id="GO:0005975">
    <property type="term" value="P:carbohydrate metabolic process"/>
    <property type="evidence" value="ECO:0007669"/>
    <property type="project" value="InterPro"/>
</dbReference>
<keyword evidence="3" id="KW-0147">Chitin-binding</keyword>
<organism evidence="6 7">
    <name type="scientific">Conoideocrella luteorostrata</name>
    <dbReference type="NCBI Taxonomy" id="1105319"/>
    <lineage>
        <taxon>Eukaryota</taxon>
        <taxon>Fungi</taxon>
        <taxon>Dikarya</taxon>
        <taxon>Ascomycota</taxon>
        <taxon>Pezizomycotina</taxon>
        <taxon>Sordariomycetes</taxon>
        <taxon>Hypocreomycetidae</taxon>
        <taxon>Hypocreales</taxon>
        <taxon>Clavicipitaceae</taxon>
        <taxon>Conoideocrella</taxon>
    </lineage>
</organism>
<dbReference type="EC" id="3.2.1.14" evidence="2"/>
<keyword evidence="4" id="KW-0843">Virulence</keyword>
<proteinExistence type="inferred from homology"/>